<keyword evidence="7" id="KW-1185">Reference proteome</keyword>
<keyword evidence="3" id="KW-0378">Hydrolase</keyword>
<evidence type="ECO:0000256" key="1">
    <source>
        <dbReference type="ARBA" id="ARBA00001947"/>
    </source>
</evidence>
<dbReference type="GO" id="GO:0005829">
    <property type="term" value="C:cytosol"/>
    <property type="evidence" value="ECO:0007669"/>
    <property type="project" value="TreeGrafter"/>
</dbReference>
<reference evidence="6 7" key="1">
    <citation type="submission" date="2019-07" db="EMBL/GenBank/DDBJ databases">
        <title>Whole genome shotgun sequence of Swaminathania salitolerans NBRC 104436.</title>
        <authorList>
            <person name="Hosoyama A."/>
            <person name="Uohara A."/>
            <person name="Ohji S."/>
            <person name="Ichikawa N."/>
        </authorList>
    </citation>
    <scope>NUCLEOTIDE SEQUENCE [LARGE SCALE GENOMIC DNA]</scope>
    <source>
        <strain evidence="6 7">NBRC 104436</strain>
    </source>
</reference>
<dbReference type="EMBL" id="BJVC01000002">
    <property type="protein sequence ID" value="GEL01707.1"/>
    <property type="molecule type" value="Genomic_DNA"/>
</dbReference>
<evidence type="ECO:0000256" key="3">
    <source>
        <dbReference type="ARBA" id="ARBA00022801"/>
    </source>
</evidence>
<gene>
    <name evidence="6" type="ORF">SSA02_08700</name>
</gene>
<comment type="caution">
    <text evidence="6">The sequence shown here is derived from an EMBL/GenBank/DDBJ whole genome shotgun (WGS) entry which is preliminary data.</text>
</comment>
<feature type="domain" description="Succinylglutamate desuccinylase/Aspartoacylase catalytic" evidence="5">
    <location>
        <begin position="64"/>
        <end position="184"/>
    </location>
</feature>
<dbReference type="SUPFAM" id="SSF53187">
    <property type="entry name" value="Zn-dependent exopeptidases"/>
    <property type="match status" value="1"/>
</dbReference>
<comment type="cofactor">
    <cofactor evidence="1">
        <name>Zn(2+)</name>
        <dbReference type="ChEBI" id="CHEBI:29105"/>
    </cofactor>
</comment>
<dbReference type="PANTHER" id="PTHR15162">
    <property type="entry name" value="ASPARTOACYLASE"/>
    <property type="match status" value="1"/>
</dbReference>
<evidence type="ECO:0000313" key="6">
    <source>
        <dbReference type="EMBL" id="GEL01707.1"/>
    </source>
</evidence>
<dbReference type="InterPro" id="IPR050178">
    <property type="entry name" value="AspA/AstE_fam"/>
</dbReference>
<evidence type="ECO:0000256" key="4">
    <source>
        <dbReference type="ARBA" id="ARBA00022833"/>
    </source>
</evidence>
<organism evidence="6 7">
    <name type="scientific">Swaminathania salitolerans</name>
    <dbReference type="NCBI Taxonomy" id="182838"/>
    <lineage>
        <taxon>Bacteria</taxon>
        <taxon>Pseudomonadati</taxon>
        <taxon>Pseudomonadota</taxon>
        <taxon>Alphaproteobacteria</taxon>
        <taxon>Acetobacterales</taxon>
        <taxon>Acetobacteraceae</taxon>
        <taxon>Swaminathania</taxon>
    </lineage>
</organism>
<dbReference type="InterPro" id="IPR055438">
    <property type="entry name" value="AstE_AspA_cat"/>
</dbReference>
<evidence type="ECO:0000256" key="2">
    <source>
        <dbReference type="ARBA" id="ARBA00022723"/>
    </source>
</evidence>
<dbReference type="RefSeq" id="WP_147092731.1">
    <property type="nucleotide sequence ID" value="NZ_BJVC01000002.1"/>
</dbReference>
<dbReference type="AlphaFoldDB" id="A0A511BMY3"/>
<dbReference type="Pfam" id="PF24827">
    <property type="entry name" value="AstE_AspA_cat"/>
    <property type="match status" value="1"/>
</dbReference>
<sequence length="342" mass="37885">MSCGAFPRDHFPVRRRKRSVPTELTLPRHLPEFPIRIAPPDLTPWEKGNIGIDGVIERDSGRVGPEITIVSLIHGNEFAGAIALDQILREDIRPLCGVVRFVFANLESFHRFDGQSPTASRFTGEDLNRVWSTERLARRPASPEMARAQALLPVIRRSDMLLDLHSMLWDSSPLLISPQTERSTALAGALSACSDTPFLTLTDLGHVGGARLIEEAHFLSPERGARSVLLEAGQHWAPETVETSRNAIRYFIDNAARFHFDACFPHPTMPQQAVVTDNVVAHSACFRFETPYRGGQTIADAGTVIATDGQDEICTPYDGCILIMPNLCVRRGQLAVRLARHL</sequence>
<dbReference type="PANTHER" id="PTHR15162:SF7">
    <property type="entry name" value="SUCCINYLGLUTAMATE DESUCCINYLASE"/>
    <property type="match status" value="1"/>
</dbReference>
<dbReference type="Proteomes" id="UP000321405">
    <property type="component" value="Unassembled WGS sequence"/>
</dbReference>
<evidence type="ECO:0000259" key="5">
    <source>
        <dbReference type="Pfam" id="PF24827"/>
    </source>
</evidence>
<dbReference type="Gene3D" id="3.40.630.10">
    <property type="entry name" value="Zn peptidases"/>
    <property type="match status" value="1"/>
</dbReference>
<dbReference type="GO" id="GO:0046872">
    <property type="term" value="F:metal ion binding"/>
    <property type="evidence" value="ECO:0007669"/>
    <property type="project" value="UniProtKB-KW"/>
</dbReference>
<name>A0A511BMY3_9PROT</name>
<accession>A0A511BMY3</accession>
<dbReference type="GO" id="GO:0016788">
    <property type="term" value="F:hydrolase activity, acting on ester bonds"/>
    <property type="evidence" value="ECO:0007669"/>
    <property type="project" value="InterPro"/>
</dbReference>
<evidence type="ECO:0000313" key="7">
    <source>
        <dbReference type="Proteomes" id="UP000321405"/>
    </source>
</evidence>
<keyword evidence="2" id="KW-0479">Metal-binding</keyword>
<keyword evidence="4" id="KW-0862">Zinc</keyword>
<protein>
    <submittedName>
        <fullName evidence="6">Succinylglutamate desuccinylase</fullName>
    </submittedName>
</protein>
<dbReference type="OrthoDB" id="7813621at2"/>
<proteinExistence type="predicted"/>